<reference evidence="3" key="1">
    <citation type="submission" date="2018-09" db="EMBL/GenBank/DDBJ databases">
        <authorList>
            <person name="Zhu H."/>
        </authorList>
    </citation>
    <scope>NUCLEOTIDE SEQUENCE [LARGE SCALE GENOMIC DNA]</scope>
    <source>
        <strain evidence="3">K2R23-3</strain>
    </source>
</reference>
<keyword evidence="3" id="KW-1185">Reference proteome</keyword>
<feature type="region of interest" description="Disordered" evidence="1">
    <location>
        <begin position="21"/>
        <end position="99"/>
    </location>
</feature>
<dbReference type="KEGG" id="paek:D3873_04990"/>
<evidence type="ECO:0000256" key="1">
    <source>
        <dbReference type="SAM" id="MobiDB-lite"/>
    </source>
</evidence>
<protein>
    <recommendedName>
        <fullName evidence="4">RNA polymerase subunit sigma</fullName>
    </recommendedName>
</protein>
<organism evidence="2 3">
    <name type="scientific">Paenisporosarcina cavernae</name>
    <dbReference type="NCBI Taxonomy" id="2320858"/>
    <lineage>
        <taxon>Bacteria</taxon>
        <taxon>Bacillati</taxon>
        <taxon>Bacillota</taxon>
        <taxon>Bacilli</taxon>
        <taxon>Bacillales</taxon>
        <taxon>Caryophanaceae</taxon>
        <taxon>Paenisporosarcina</taxon>
    </lineage>
</organism>
<evidence type="ECO:0008006" key="4">
    <source>
        <dbReference type="Google" id="ProtNLM"/>
    </source>
</evidence>
<accession>A0A385YRP5</accession>
<dbReference type="AlphaFoldDB" id="A0A385YRP5"/>
<name>A0A385YRP5_9BACL</name>
<dbReference type="OrthoDB" id="2476294at2"/>
<evidence type="ECO:0000313" key="2">
    <source>
        <dbReference type="EMBL" id="AYC29266.1"/>
    </source>
</evidence>
<evidence type="ECO:0000313" key="3">
    <source>
        <dbReference type="Proteomes" id="UP000265725"/>
    </source>
</evidence>
<feature type="compositionally biased region" description="Basic and acidic residues" evidence="1">
    <location>
        <begin position="74"/>
        <end position="90"/>
    </location>
</feature>
<gene>
    <name evidence="2" type="ORF">D3873_04990</name>
</gene>
<feature type="compositionally biased region" description="Polar residues" evidence="1">
    <location>
        <begin position="60"/>
        <end position="73"/>
    </location>
</feature>
<proteinExistence type="predicted"/>
<dbReference type="EMBL" id="CP032418">
    <property type="protein sequence ID" value="AYC29266.1"/>
    <property type="molecule type" value="Genomic_DNA"/>
</dbReference>
<feature type="compositionally biased region" description="Low complexity" evidence="1">
    <location>
        <begin position="24"/>
        <end position="41"/>
    </location>
</feature>
<sequence length="99" mass="10956">MSLKGVELQIAIPKTFDAGKMADQSNQSMLSNQASAANASSRQLEKNRASVVDSKESEKTGQFSENSNQQFSDQNKKESNEENAKMEHPYKGNFFDFSG</sequence>
<dbReference type="Proteomes" id="UP000265725">
    <property type="component" value="Chromosome"/>
</dbReference>
<feature type="compositionally biased region" description="Basic and acidic residues" evidence="1">
    <location>
        <begin position="43"/>
        <end position="59"/>
    </location>
</feature>
<dbReference type="RefSeq" id="WP_119883006.1">
    <property type="nucleotide sequence ID" value="NZ_CP032418.1"/>
</dbReference>